<evidence type="ECO:0000313" key="2">
    <source>
        <dbReference type="Proteomes" id="UP001295462"/>
    </source>
</evidence>
<accession>A0AAU9QRU1</accession>
<proteinExistence type="predicted"/>
<dbReference type="EMBL" id="CAKMUD010000087">
    <property type="protein sequence ID" value="CAH1597692.1"/>
    <property type="molecule type" value="Genomic_DNA"/>
</dbReference>
<dbReference type="AlphaFoldDB" id="A0AAU9QRU1"/>
<evidence type="ECO:0000313" key="1">
    <source>
        <dbReference type="EMBL" id="CAH1597692.1"/>
    </source>
</evidence>
<organism evidence="1 2">
    <name type="scientific">Vibrio jasicida</name>
    <dbReference type="NCBI Taxonomy" id="766224"/>
    <lineage>
        <taxon>Bacteria</taxon>
        <taxon>Pseudomonadati</taxon>
        <taxon>Pseudomonadota</taxon>
        <taxon>Gammaproteobacteria</taxon>
        <taxon>Vibrionales</taxon>
        <taxon>Vibrionaceae</taxon>
        <taxon>Vibrio</taxon>
    </lineage>
</organism>
<protein>
    <submittedName>
        <fullName evidence="1">Uncharacterized protein</fullName>
    </submittedName>
</protein>
<dbReference type="Proteomes" id="UP001295462">
    <property type="component" value="Unassembled WGS sequence"/>
</dbReference>
<sequence length="44" mass="4986">MKKFSHSVRSLMGLERTAGIEPASSAWKAEVIAIIRCTLYLYTR</sequence>
<name>A0AAU9QRU1_9VIBR</name>
<comment type="caution">
    <text evidence="1">The sequence shown here is derived from an EMBL/GenBank/DDBJ whole genome shotgun (WGS) entry which is preliminary data.</text>
</comment>
<gene>
    <name evidence="1" type="ORF">THF1A12_330026</name>
</gene>
<reference evidence="1" key="1">
    <citation type="submission" date="2022-01" db="EMBL/GenBank/DDBJ databases">
        <authorList>
            <person name="Lagorce A."/>
        </authorList>
    </citation>
    <scope>NUCLEOTIDE SEQUENCE</scope>
    <source>
        <strain evidence="1">Th15_F1_A12</strain>
    </source>
</reference>